<organism evidence="1 2">
    <name type="scientific">Cryphonectria parasitica (strain ATCC 38755 / EP155)</name>
    <dbReference type="NCBI Taxonomy" id="660469"/>
    <lineage>
        <taxon>Eukaryota</taxon>
        <taxon>Fungi</taxon>
        <taxon>Dikarya</taxon>
        <taxon>Ascomycota</taxon>
        <taxon>Pezizomycotina</taxon>
        <taxon>Sordariomycetes</taxon>
        <taxon>Sordariomycetidae</taxon>
        <taxon>Diaporthales</taxon>
        <taxon>Cryphonectriaceae</taxon>
        <taxon>Cryphonectria-Endothia species complex</taxon>
        <taxon>Cryphonectria</taxon>
    </lineage>
</organism>
<name>A0A9P5CU90_CRYP1</name>
<evidence type="ECO:0000313" key="1">
    <source>
        <dbReference type="EMBL" id="KAF3771153.1"/>
    </source>
</evidence>
<reference evidence="1" key="1">
    <citation type="journal article" date="2020" name="Phytopathology">
        <title>Genome sequence of the chestnut blight fungus Cryphonectria parasitica EP155: A fundamental resource for an archetypical invasive plant pathogen.</title>
        <authorList>
            <person name="Crouch J.A."/>
            <person name="Dawe A."/>
            <person name="Aerts A."/>
            <person name="Barry K."/>
            <person name="Churchill A.C.L."/>
            <person name="Grimwood J."/>
            <person name="Hillman B."/>
            <person name="Milgroom M.G."/>
            <person name="Pangilinan J."/>
            <person name="Smith M."/>
            <person name="Salamov A."/>
            <person name="Schmutz J."/>
            <person name="Yadav J."/>
            <person name="Grigoriev I.V."/>
            <person name="Nuss D."/>
        </authorList>
    </citation>
    <scope>NUCLEOTIDE SEQUENCE</scope>
    <source>
        <strain evidence="1">EP155</strain>
    </source>
</reference>
<proteinExistence type="predicted"/>
<dbReference type="EMBL" id="MU032344">
    <property type="protein sequence ID" value="KAF3771153.1"/>
    <property type="molecule type" value="Genomic_DNA"/>
</dbReference>
<evidence type="ECO:0000313" key="2">
    <source>
        <dbReference type="Proteomes" id="UP000803844"/>
    </source>
</evidence>
<comment type="caution">
    <text evidence="1">The sequence shown here is derived from an EMBL/GenBank/DDBJ whole genome shotgun (WGS) entry which is preliminary data.</text>
</comment>
<dbReference type="SUPFAM" id="SSF51905">
    <property type="entry name" value="FAD/NAD(P)-binding domain"/>
    <property type="match status" value="1"/>
</dbReference>
<dbReference type="GeneID" id="63841786"/>
<dbReference type="Proteomes" id="UP000803844">
    <property type="component" value="Unassembled WGS sequence"/>
</dbReference>
<dbReference type="Gene3D" id="3.50.50.60">
    <property type="entry name" value="FAD/NAD(P)-binding domain"/>
    <property type="match status" value="1"/>
</dbReference>
<dbReference type="Pfam" id="PF13450">
    <property type="entry name" value="NAD_binding_8"/>
    <property type="match status" value="1"/>
</dbReference>
<dbReference type="RefSeq" id="XP_040782114.1">
    <property type="nucleotide sequence ID" value="XM_040924657.1"/>
</dbReference>
<accession>A0A9P5CU90</accession>
<sequence>MGPLEKAPVKSELSYQLRCHIVPYPLDRSQKMTRLNTLGFALAFDPSSYSSGDVVKVDVAVIGGGATGTYAGISLSDMGHSVVVVEKLGLLGGHTNTYVDAGTGIAIDYGVQRYQNEANTLDFFSRLNVTPSDDFPVSAYNTTIYADFSSSKVLDFTPGTNFTGWLEQCYKYPWMQYTSDIPPPVPEDLYLSMDKFITKYDLGDISCSTNRIVGGNDKIYESALDVLGSSVLLNSTVIAAKRGSTADEATYLVVSTPTGLKLIQASRLLITIPTTKTNMAPFAPDTKEEQVFTDFEVSGYYTGLVRFSEAVLPAATAYENADPNAEYYLPQPPALISFAPTAVENLYTYRAYSTNVLSDSDAQTETLDLINTFVTGLTGKTADIELAAFNSHSPFRPSLTSEAIKGGYWGKMYGLQGYRNTWYTGAQFLPGSSQLWNYTATLLPDIVANL</sequence>
<protein>
    <submittedName>
        <fullName evidence="1">Uncharacterized protein</fullName>
    </submittedName>
</protein>
<gene>
    <name evidence="1" type="ORF">M406DRAFT_59906</name>
</gene>
<dbReference type="OrthoDB" id="68575at2759"/>
<dbReference type="InterPro" id="IPR036188">
    <property type="entry name" value="FAD/NAD-bd_sf"/>
</dbReference>
<dbReference type="AlphaFoldDB" id="A0A9P5CU90"/>
<keyword evidence="2" id="KW-1185">Reference proteome</keyword>